<evidence type="ECO:0000313" key="2">
    <source>
        <dbReference type="EMBL" id="CUH53237.1"/>
    </source>
</evidence>
<organism evidence="2 3">
    <name type="scientific">Shimia marina</name>
    <dbReference type="NCBI Taxonomy" id="321267"/>
    <lineage>
        <taxon>Bacteria</taxon>
        <taxon>Pseudomonadati</taxon>
        <taxon>Pseudomonadota</taxon>
        <taxon>Alphaproteobacteria</taxon>
        <taxon>Rhodobacterales</taxon>
        <taxon>Roseobacteraceae</taxon>
    </lineage>
</organism>
<keyword evidence="1" id="KW-1133">Transmembrane helix</keyword>
<keyword evidence="1" id="KW-0472">Membrane</keyword>
<feature type="transmembrane region" description="Helical" evidence="1">
    <location>
        <begin position="50"/>
        <end position="67"/>
    </location>
</feature>
<dbReference type="AlphaFoldDB" id="A0A0P1EST0"/>
<keyword evidence="3" id="KW-1185">Reference proteome</keyword>
<gene>
    <name evidence="2" type="ORF">SHM7688_02690</name>
</gene>
<name>A0A0P1EST0_9RHOB</name>
<evidence type="ECO:0000313" key="3">
    <source>
        <dbReference type="Proteomes" id="UP000054823"/>
    </source>
</evidence>
<dbReference type="STRING" id="321267.SHM7688_02690"/>
<dbReference type="RefSeq" id="WP_058240412.1">
    <property type="nucleotide sequence ID" value="NZ_CYPW01000027.1"/>
</dbReference>
<dbReference type="EMBL" id="CYPW01000027">
    <property type="protein sequence ID" value="CUH53237.1"/>
    <property type="molecule type" value="Genomic_DNA"/>
</dbReference>
<dbReference type="OrthoDB" id="7862519at2"/>
<feature type="transmembrane region" description="Helical" evidence="1">
    <location>
        <begin position="26"/>
        <end position="44"/>
    </location>
</feature>
<reference evidence="2 3" key="1">
    <citation type="submission" date="2015-09" db="EMBL/GenBank/DDBJ databases">
        <authorList>
            <consortium name="Swine Surveillance"/>
        </authorList>
    </citation>
    <scope>NUCLEOTIDE SEQUENCE [LARGE SCALE GENOMIC DNA]</scope>
    <source>
        <strain evidence="2 3">CECT 7688</strain>
    </source>
</reference>
<dbReference type="Proteomes" id="UP000054823">
    <property type="component" value="Unassembled WGS sequence"/>
</dbReference>
<protein>
    <submittedName>
        <fullName evidence="2">Uncharacterized protein</fullName>
    </submittedName>
</protein>
<accession>A0A0P1EST0</accession>
<sequence>MTQPASPNDETPEVLASISASGPRRVFGIATLAVLGGLLLYLGLSTSPSPLWQVFLLVLGVLVLLLAEKTRRATERVIQLTHAGLFTDQGEEIAKLDAIVGVKRGMFDLKPSNGFSLLLSTARSRRWQPGMWWAWGRRVGIGGVTPGSQSKTMAQILEALLVERGQAAQ</sequence>
<keyword evidence="1" id="KW-0812">Transmembrane</keyword>
<evidence type="ECO:0000256" key="1">
    <source>
        <dbReference type="SAM" id="Phobius"/>
    </source>
</evidence>
<proteinExistence type="predicted"/>